<dbReference type="AlphaFoldDB" id="A0A1I5VRZ0"/>
<accession>A0A1I5VRZ0</accession>
<evidence type="ECO:0000313" key="3">
    <source>
        <dbReference type="Proteomes" id="UP000198577"/>
    </source>
</evidence>
<keyword evidence="3" id="KW-1185">Reference proteome</keyword>
<protein>
    <submittedName>
        <fullName evidence="2">Uncharacterized protein</fullName>
    </submittedName>
</protein>
<feature type="region of interest" description="Disordered" evidence="1">
    <location>
        <begin position="31"/>
        <end position="54"/>
    </location>
</feature>
<gene>
    <name evidence="2" type="ORF">SAMN05444406_11243</name>
</gene>
<proteinExistence type="predicted"/>
<reference evidence="2 3" key="1">
    <citation type="submission" date="2016-10" db="EMBL/GenBank/DDBJ databases">
        <authorList>
            <person name="de Groot N.N."/>
        </authorList>
    </citation>
    <scope>NUCLEOTIDE SEQUENCE [LARGE SCALE GENOMIC DNA]</scope>
    <source>
        <strain evidence="2 3">DSM 20678</strain>
    </source>
</reference>
<dbReference type="EMBL" id="FOXR01000012">
    <property type="protein sequence ID" value="SFQ10220.1"/>
    <property type="molecule type" value="Genomic_DNA"/>
</dbReference>
<dbReference type="Proteomes" id="UP000198577">
    <property type="component" value="Unassembled WGS sequence"/>
</dbReference>
<dbReference type="RefSeq" id="WP_156925102.1">
    <property type="nucleotide sequence ID" value="NZ_FOXR01000012.1"/>
</dbReference>
<sequence>MGLYLFRRFGCENRKLKKGDCYGTTLKKVERSEEDDRDSVSEGPERDLVQNSLR</sequence>
<feature type="compositionally biased region" description="Basic and acidic residues" evidence="1">
    <location>
        <begin position="38"/>
        <end position="48"/>
    </location>
</feature>
<name>A0A1I5VRZ0_9FIRM</name>
<evidence type="ECO:0000313" key="2">
    <source>
        <dbReference type="EMBL" id="SFQ10220.1"/>
    </source>
</evidence>
<organism evidence="2 3">
    <name type="scientific">Caldicoprobacter faecalis</name>
    <dbReference type="NCBI Taxonomy" id="937334"/>
    <lineage>
        <taxon>Bacteria</taxon>
        <taxon>Bacillati</taxon>
        <taxon>Bacillota</taxon>
        <taxon>Clostridia</taxon>
        <taxon>Caldicoprobacterales</taxon>
        <taxon>Caldicoprobacteraceae</taxon>
        <taxon>Caldicoprobacter</taxon>
    </lineage>
</organism>
<evidence type="ECO:0000256" key="1">
    <source>
        <dbReference type="SAM" id="MobiDB-lite"/>
    </source>
</evidence>